<dbReference type="InterPro" id="IPR010982">
    <property type="entry name" value="Lambda_DNA-bd_dom_sf"/>
</dbReference>
<dbReference type="PROSITE" id="PS00198">
    <property type="entry name" value="4FE4S_FER_1"/>
    <property type="match status" value="1"/>
</dbReference>
<dbReference type="GO" id="GO:0003677">
    <property type="term" value="F:DNA binding"/>
    <property type="evidence" value="ECO:0007669"/>
    <property type="project" value="InterPro"/>
</dbReference>
<keyword evidence="3" id="KW-0411">Iron-sulfur</keyword>
<dbReference type="GO" id="GO:0051536">
    <property type="term" value="F:iron-sulfur cluster binding"/>
    <property type="evidence" value="ECO:0007669"/>
    <property type="project" value="UniProtKB-KW"/>
</dbReference>
<dbReference type="Pfam" id="PF00037">
    <property type="entry name" value="Fer4"/>
    <property type="match status" value="1"/>
</dbReference>
<dbReference type="PROSITE" id="PS51379">
    <property type="entry name" value="4FE4S_FER_2"/>
    <property type="match status" value="1"/>
</dbReference>
<keyword evidence="8" id="KW-1185">Reference proteome</keyword>
<name>A0A098TN72_9CYAN</name>
<reference evidence="7 8" key="1">
    <citation type="journal article" date="2014" name="Mol. Ecol.">
        <title>Evolution of Synechococcus.</title>
        <authorList>
            <person name="Dvorak P."/>
            <person name="Casamatta D."/>
            <person name="Hasler P."/>
            <person name="Poulickova A."/>
            <person name="Ondrej V."/>
            <person name="Sanges R."/>
        </authorList>
    </citation>
    <scope>NUCLEOTIDE SEQUENCE [LARGE SCALE GENOMIC DNA]</scope>
    <source>
        <strain evidence="7 8">CAUP A 1101</strain>
    </source>
</reference>
<dbReference type="InterPro" id="IPR017900">
    <property type="entry name" value="4Fe4S_Fe_S_CS"/>
</dbReference>
<keyword evidence="2" id="KW-0408">Iron</keyword>
<dbReference type="GO" id="GO:0046872">
    <property type="term" value="F:metal ion binding"/>
    <property type="evidence" value="ECO:0007669"/>
    <property type="project" value="UniProtKB-KW"/>
</dbReference>
<evidence type="ECO:0000256" key="4">
    <source>
        <dbReference type="SAM" id="MobiDB-lite"/>
    </source>
</evidence>
<evidence type="ECO:0000256" key="2">
    <source>
        <dbReference type="ARBA" id="ARBA00023004"/>
    </source>
</evidence>
<dbReference type="InterPro" id="IPR001387">
    <property type="entry name" value="Cro/C1-type_HTH"/>
</dbReference>
<dbReference type="PROSITE" id="PS50943">
    <property type="entry name" value="HTH_CROC1"/>
    <property type="match status" value="1"/>
</dbReference>
<dbReference type="EMBL" id="JJML01000003">
    <property type="protein sequence ID" value="KGF73775.1"/>
    <property type="molecule type" value="Genomic_DNA"/>
</dbReference>
<dbReference type="SUPFAM" id="SSF47413">
    <property type="entry name" value="lambda repressor-like DNA-binding domains"/>
    <property type="match status" value="1"/>
</dbReference>
<keyword evidence="1" id="KW-0479">Metal-binding</keyword>
<evidence type="ECO:0000259" key="5">
    <source>
        <dbReference type="PROSITE" id="PS50943"/>
    </source>
</evidence>
<organism evidence="7 8">
    <name type="scientific">Neosynechococcus sphagnicola sy1</name>
    <dbReference type="NCBI Taxonomy" id="1497020"/>
    <lineage>
        <taxon>Bacteria</taxon>
        <taxon>Bacillati</taxon>
        <taxon>Cyanobacteriota</taxon>
        <taxon>Cyanophyceae</taxon>
        <taxon>Neosynechococcales</taxon>
        <taxon>Neosynechococcaceae</taxon>
        <taxon>Neosynechococcus</taxon>
    </lineage>
</organism>
<dbReference type="STRING" id="1497020.DO97_10185"/>
<sequence length="538" mass="60924">MAHTITNRCTQCGDCVPQCPQDAIKHEEGGFWIDPMLCNDCKGYAEAPQCVSACPIDLPPMPLQAKKGRCKTTIRMLPSPNLFANGKSNPFASAIAVWEACNVLAQRQSLPWKSDSEGKLYYERQVSGGRGAIAFRLTDALDSDAPVTLGSAAAQAEIANWDARAACLHLVYAAHAMALEQPWEQEFVISDRQIEAYLGLEKRKDLTKLAKLTLIKALVQQPCKLQLDIHWFQQGQVRGFSLKQSRLWHLLDIQHHFQEDDLGCKHLTGLTFRVQAGAWSQYFLNRRGASESTAFYQYSSLPQSLLETVTSLWQQHDGACRMLLWLLFKTKMGGEQRLTIPTLMRIAYGEAKMFLAATQREERKRLLRSFESDLEVLNHYGLKPVFDPITYPTDIQPLWAKLADLPDDAEAALEFWTNDGSNHNRLTDAAPRDKWKRLLHARLLCFELPDGWESQTTQATQTMQRKLRQAQRKEPMQPRSPLSAQQIITARKNLQISQRDLATHVGKSQSWVRDIESGRLQVGFKEQQLLSKVLGVNP</sequence>
<dbReference type="Pfam" id="PF01381">
    <property type="entry name" value="HTH_3"/>
    <property type="match status" value="1"/>
</dbReference>
<dbReference type="RefSeq" id="WP_036530725.1">
    <property type="nucleotide sequence ID" value="NZ_JJML01000003.1"/>
</dbReference>
<dbReference type="Proteomes" id="UP000030170">
    <property type="component" value="Unassembled WGS sequence"/>
</dbReference>
<evidence type="ECO:0000313" key="7">
    <source>
        <dbReference type="EMBL" id="KGF73775.1"/>
    </source>
</evidence>
<evidence type="ECO:0000259" key="6">
    <source>
        <dbReference type="PROSITE" id="PS51379"/>
    </source>
</evidence>
<proteinExistence type="predicted"/>
<dbReference type="CDD" id="cd00093">
    <property type="entry name" value="HTH_XRE"/>
    <property type="match status" value="1"/>
</dbReference>
<evidence type="ECO:0000256" key="1">
    <source>
        <dbReference type="ARBA" id="ARBA00022723"/>
    </source>
</evidence>
<comment type="caution">
    <text evidence="7">The sequence shown here is derived from an EMBL/GenBank/DDBJ whole genome shotgun (WGS) entry which is preliminary data.</text>
</comment>
<evidence type="ECO:0000256" key="3">
    <source>
        <dbReference type="ARBA" id="ARBA00023014"/>
    </source>
</evidence>
<dbReference type="OrthoDB" id="9800445at2"/>
<feature type="region of interest" description="Disordered" evidence="4">
    <location>
        <begin position="456"/>
        <end position="482"/>
    </location>
</feature>
<accession>A0A098TN72</accession>
<dbReference type="SUPFAM" id="SSF54862">
    <property type="entry name" value="4Fe-4S ferredoxins"/>
    <property type="match status" value="1"/>
</dbReference>
<feature type="domain" description="4Fe-4S ferredoxin-type" evidence="6">
    <location>
        <begin position="1"/>
        <end position="29"/>
    </location>
</feature>
<protein>
    <submittedName>
        <fullName evidence="7">Transcriptional regulator</fullName>
    </submittedName>
</protein>
<dbReference type="InterPro" id="IPR017896">
    <property type="entry name" value="4Fe4S_Fe-S-bd"/>
</dbReference>
<gene>
    <name evidence="7" type="ORF">DO97_10185</name>
</gene>
<dbReference type="AlphaFoldDB" id="A0A098TN72"/>
<evidence type="ECO:0000313" key="8">
    <source>
        <dbReference type="Proteomes" id="UP000030170"/>
    </source>
</evidence>
<dbReference type="Gene3D" id="1.10.260.40">
    <property type="entry name" value="lambda repressor-like DNA-binding domains"/>
    <property type="match status" value="1"/>
</dbReference>
<dbReference type="Gene3D" id="3.30.70.20">
    <property type="match status" value="1"/>
</dbReference>
<feature type="domain" description="HTH cro/C1-type" evidence="5">
    <location>
        <begin position="487"/>
        <end position="538"/>
    </location>
</feature>